<dbReference type="PROSITE" id="PS50005">
    <property type="entry name" value="TPR"/>
    <property type="match status" value="1"/>
</dbReference>
<name>A0A7W5XWV3_9BACT</name>
<proteinExistence type="predicted"/>
<evidence type="ECO:0000313" key="7">
    <source>
        <dbReference type="Proteomes" id="UP000541425"/>
    </source>
</evidence>
<dbReference type="PANTHER" id="PTHR44943">
    <property type="entry name" value="CELLULOSE SYNTHASE OPERON PROTEIN C"/>
    <property type="match status" value="1"/>
</dbReference>
<evidence type="ECO:0000256" key="4">
    <source>
        <dbReference type="SAM" id="MobiDB-lite"/>
    </source>
</evidence>
<dbReference type="InterPro" id="IPR051685">
    <property type="entry name" value="Ycf3/AcsC/BcsC/TPR_MFPF"/>
</dbReference>
<evidence type="ECO:0000256" key="1">
    <source>
        <dbReference type="ARBA" id="ARBA00022737"/>
    </source>
</evidence>
<dbReference type="Proteomes" id="UP000541425">
    <property type="component" value="Unassembled WGS sequence"/>
</dbReference>
<keyword evidence="5" id="KW-0732">Signal</keyword>
<dbReference type="SUPFAM" id="SSF48452">
    <property type="entry name" value="TPR-like"/>
    <property type="match status" value="1"/>
</dbReference>
<dbReference type="RefSeq" id="WP_183693429.1">
    <property type="nucleotide sequence ID" value="NZ_JACICA010000001.1"/>
</dbReference>
<feature type="compositionally biased region" description="Low complexity" evidence="4">
    <location>
        <begin position="157"/>
        <end position="201"/>
    </location>
</feature>
<protein>
    <submittedName>
        <fullName evidence="6">Ca-activated chloride channel family protein</fullName>
    </submittedName>
</protein>
<feature type="repeat" description="TPR" evidence="3">
    <location>
        <begin position="57"/>
        <end position="90"/>
    </location>
</feature>
<feature type="compositionally biased region" description="Basic residues" evidence="4">
    <location>
        <begin position="222"/>
        <end position="231"/>
    </location>
</feature>
<evidence type="ECO:0000256" key="2">
    <source>
        <dbReference type="ARBA" id="ARBA00022803"/>
    </source>
</evidence>
<evidence type="ECO:0000256" key="5">
    <source>
        <dbReference type="SAM" id="SignalP"/>
    </source>
</evidence>
<feature type="chain" id="PRO_5031255693" evidence="5">
    <location>
        <begin position="20"/>
        <end position="231"/>
    </location>
</feature>
<dbReference type="InterPro" id="IPR019734">
    <property type="entry name" value="TPR_rpt"/>
</dbReference>
<dbReference type="SMART" id="SM00028">
    <property type="entry name" value="TPR"/>
    <property type="match status" value="2"/>
</dbReference>
<dbReference type="EMBL" id="JACICA010000001">
    <property type="protein sequence ID" value="MBB3701618.1"/>
    <property type="molecule type" value="Genomic_DNA"/>
</dbReference>
<feature type="region of interest" description="Disordered" evidence="4">
    <location>
        <begin position="152"/>
        <end position="231"/>
    </location>
</feature>
<dbReference type="AlphaFoldDB" id="A0A7W5XWV3"/>
<gene>
    <name evidence="6" type="ORF">FHS60_000060</name>
</gene>
<keyword evidence="1" id="KW-0677">Repeat</keyword>
<organism evidence="6 7">
    <name type="scientific">Alloprevotella rava</name>
    <dbReference type="NCBI Taxonomy" id="671218"/>
    <lineage>
        <taxon>Bacteria</taxon>
        <taxon>Pseudomonadati</taxon>
        <taxon>Bacteroidota</taxon>
        <taxon>Bacteroidia</taxon>
        <taxon>Bacteroidales</taxon>
        <taxon>Prevotellaceae</taxon>
        <taxon>Alloprevotella</taxon>
    </lineage>
</organism>
<dbReference type="Gene3D" id="1.25.40.10">
    <property type="entry name" value="Tetratricopeptide repeat domain"/>
    <property type="match status" value="1"/>
</dbReference>
<sequence>MKKGLLFSLLLMCAVSVHAQTEDWKQIHIGNREFRSGRYDAAEVAYRKALLQSPNNARAYFNLGDTYMAKKNPDAAMQQFKLATRYEKNPYIKSMAFHNMGYINQRAALTAPVEQWQQFLLQAIDNYKDALRQNPDNEQSRYNLALCQKQLKKNKGSDNQNNKKQQDKNQQQKQQQKQQQSSQNQHSSNQQQQQSDQQVQQLLNLVRQSEEQAKEKVNQAQPKRKNKRNNW</sequence>
<dbReference type="Pfam" id="PF14559">
    <property type="entry name" value="TPR_19"/>
    <property type="match status" value="1"/>
</dbReference>
<evidence type="ECO:0000256" key="3">
    <source>
        <dbReference type="PROSITE-ProRule" id="PRU00339"/>
    </source>
</evidence>
<reference evidence="6 7" key="1">
    <citation type="submission" date="2020-08" db="EMBL/GenBank/DDBJ databases">
        <title>Genomic Encyclopedia of Type Strains, Phase IV (KMG-IV): sequencing the most valuable type-strain genomes for metagenomic binning, comparative biology and taxonomic classification.</title>
        <authorList>
            <person name="Goeker M."/>
        </authorList>
    </citation>
    <scope>NUCLEOTIDE SEQUENCE [LARGE SCALE GENOMIC DNA]</scope>
    <source>
        <strain evidence="6 7">DSM 22548</strain>
    </source>
</reference>
<feature type="signal peptide" evidence="5">
    <location>
        <begin position="1"/>
        <end position="19"/>
    </location>
</feature>
<evidence type="ECO:0000313" key="6">
    <source>
        <dbReference type="EMBL" id="MBB3701618.1"/>
    </source>
</evidence>
<accession>A0A7W5XWV3</accession>
<dbReference type="PANTHER" id="PTHR44943:SF8">
    <property type="entry name" value="TPR REPEAT-CONTAINING PROTEIN MJ0263"/>
    <property type="match status" value="1"/>
</dbReference>
<keyword evidence="2 3" id="KW-0802">TPR repeat</keyword>
<comment type="caution">
    <text evidence="6">The sequence shown here is derived from an EMBL/GenBank/DDBJ whole genome shotgun (WGS) entry which is preliminary data.</text>
</comment>
<dbReference type="InterPro" id="IPR011990">
    <property type="entry name" value="TPR-like_helical_dom_sf"/>
</dbReference>
<feature type="compositionally biased region" description="Basic and acidic residues" evidence="4">
    <location>
        <begin position="208"/>
        <end position="217"/>
    </location>
</feature>